<dbReference type="EMBL" id="KK114957">
    <property type="protein sequence ID" value="KFM63775.1"/>
    <property type="molecule type" value="Genomic_DNA"/>
</dbReference>
<dbReference type="OrthoDB" id="410404at2759"/>
<name>A0A087TF86_STEMI</name>
<feature type="non-terminal residue" evidence="1">
    <location>
        <position position="96"/>
    </location>
</feature>
<protein>
    <recommendedName>
        <fullName evidence="3">Reverse transcriptase domain-containing protein</fullName>
    </recommendedName>
</protein>
<dbReference type="AlphaFoldDB" id="A0A087TF86"/>
<dbReference type="Proteomes" id="UP000054359">
    <property type="component" value="Unassembled WGS sequence"/>
</dbReference>
<organism evidence="1 2">
    <name type="scientific">Stegodyphus mimosarum</name>
    <name type="common">African social velvet spider</name>
    <dbReference type="NCBI Taxonomy" id="407821"/>
    <lineage>
        <taxon>Eukaryota</taxon>
        <taxon>Metazoa</taxon>
        <taxon>Ecdysozoa</taxon>
        <taxon>Arthropoda</taxon>
        <taxon>Chelicerata</taxon>
        <taxon>Arachnida</taxon>
        <taxon>Araneae</taxon>
        <taxon>Araneomorphae</taxon>
        <taxon>Entelegynae</taxon>
        <taxon>Eresoidea</taxon>
        <taxon>Eresidae</taxon>
        <taxon>Stegodyphus</taxon>
    </lineage>
</organism>
<evidence type="ECO:0000313" key="2">
    <source>
        <dbReference type="Proteomes" id="UP000054359"/>
    </source>
</evidence>
<accession>A0A087TF86</accession>
<evidence type="ECO:0008006" key="3">
    <source>
        <dbReference type="Google" id="ProtNLM"/>
    </source>
</evidence>
<proteinExistence type="predicted"/>
<gene>
    <name evidence="1" type="ORF">X975_23807</name>
</gene>
<sequence>MLYHTHTHTQKNRIYMFADDIALVARSQRYPIKGFEAIEMEAKPVGLLINQDKIKYMTTIGNTSLIEDYKFERVTGFIYLGLMFNANNDILPKIKK</sequence>
<evidence type="ECO:0000313" key="1">
    <source>
        <dbReference type="EMBL" id="KFM63775.1"/>
    </source>
</evidence>
<keyword evidence="2" id="KW-1185">Reference proteome</keyword>
<reference evidence="1 2" key="1">
    <citation type="submission" date="2013-11" db="EMBL/GenBank/DDBJ databases">
        <title>Genome sequencing of Stegodyphus mimosarum.</title>
        <authorList>
            <person name="Bechsgaard J."/>
        </authorList>
    </citation>
    <scope>NUCLEOTIDE SEQUENCE [LARGE SCALE GENOMIC DNA]</scope>
</reference>